<keyword evidence="1" id="KW-0472">Membrane</keyword>
<evidence type="ECO:0000256" key="1">
    <source>
        <dbReference type="SAM" id="Phobius"/>
    </source>
</evidence>
<dbReference type="PANTHER" id="PTHR11707:SF28">
    <property type="entry name" value="60 KDA LYSOPHOSPHOLIPASE"/>
    <property type="match status" value="1"/>
</dbReference>
<dbReference type="InterPro" id="IPR006034">
    <property type="entry name" value="Asparaginase/glutaminase-like"/>
</dbReference>
<keyword evidence="1" id="KW-0812">Transmembrane</keyword>
<protein>
    <recommendedName>
        <fullName evidence="2">L-asparaginase N-terminal domain-containing protein</fullName>
    </recommendedName>
</protein>
<dbReference type="PANTHER" id="PTHR11707">
    <property type="entry name" value="L-ASPARAGINASE"/>
    <property type="match status" value="1"/>
</dbReference>
<dbReference type="PROSITE" id="PS51732">
    <property type="entry name" value="ASN_GLN_ASE_3"/>
    <property type="match status" value="1"/>
</dbReference>
<feature type="transmembrane region" description="Helical" evidence="1">
    <location>
        <begin position="121"/>
        <end position="143"/>
    </location>
</feature>
<gene>
    <name evidence="3" type="ORF">KBTEX_03651</name>
</gene>
<dbReference type="SUPFAM" id="SSF53774">
    <property type="entry name" value="Glutaminase/Asparaginase"/>
    <property type="match status" value="1"/>
</dbReference>
<reference evidence="3" key="1">
    <citation type="submission" date="2019-06" db="EMBL/GenBank/DDBJ databases">
        <authorList>
            <person name="Murdoch R.W."/>
            <person name="Fathepure B."/>
        </authorList>
    </citation>
    <scope>NUCLEOTIDE SEQUENCE</scope>
</reference>
<dbReference type="InterPro" id="IPR036152">
    <property type="entry name" value="Asp/glu_Ase-like_sf"/>
</dbReference>
<dbReference type="SMART" id="SM00870">
    <property type="entry name" value="Asparaginase"/>
    <property type="match status" value="1"/>
</dbReference>
<organism evidence="3">
    <name type="scientific">uncultured organism</name>
    <dbReference type="NCBI Taxonomy" id="155900"/>
    <lineage>
        <taxon>unclassified sequences</taxon>
        <taxon>environmental samples</taxon>
    </lineage>
</organism>
<dbReference type="PRINTS" id="PR00139">
    <property type="entry name" value="ASNGLNASE"/>
</dbReference>
<accession>A0A5B8RI24</accession>
<dbReference type="EMBL" id="MN079227">
    <property type="protein sequence ID" value="QEA07302.1"/>
    <property type="molecule type" value="Genomic_DNA"/>
</dbReference>
<evidence type="ECO:0000313" key="3">
    <source>
        <dbReference type="EMBL" id="QEA07302.1"/>
    </source>
</evidence>
<dbReference type="PIRSF" id="PIRSF001220">
    <property type="entry name" value="L-ASNase_gatD"/>
    <property type="match status" value="1"/>
</dbReference>
<evidence type="ECO:0000259" key="2">
    <source>
        <dbReference type="Pfam" id="PF00710"/>
    </source>
</evidence>
<name>A0A5B8RI24_9ZZZZ</name>
<dbReference type="Pfam" id="PF00710">
    <property type="entry name" value="Asparaginase"/>
    <property type="match status" value="1"/>
</dbReference>
<keyword evidence="1" id="KW-1133">Transmembrane helix</keyword>
<dbReference type="InterPro" id="IPR027474">
    <property type="entry name" value="L-asparaginase_N"/>
</dbReference>
<dbReference type="AlphaFoldDB" id="A0A5B8RI24"/>
<dbReference type="PIRSF" id="PIRSF500176">
    <property type="entry name" value="L_ASNase"/>
    <property type="match status" value="1"/>
</dbReference>
<proteinExistence type="predicted"/>
<feature type="domain" description="L-asparaginase N-terminal" evidence="2">
    <location>
        <begin position="8"/>
        <end position="156"/>
    </location>
</feature>
<sequence length="169" mass="17978">MSGADDGILVLATGGTFDKVYADALSEFRVGEPQAPGILEQARVDVAWQVEAVLAKDSLELTDADRRALRARVEASGARRVIITHGTDTMAETAEALAGGDGRTIVLVGAMQPARMRETDAPFNLGFALAAVQLLVPGVYIAMNGRVFEAGRVRKDRRAGRFEATPPRG</sequence>
<dbReference type="InterPro" id="IPR037152">
    <property type="entry name" value="L-asparaginase_N_sf"/>
</dbReference>
<dbReference type="Gene3D" id="3.40.50.1170">
    <property type="entry name" value="L-asparaginase, N-terminal domain"/>
    <property type="match status" value="1"/>
</dbReference>